<accession>A0A8X6KQJ1</accession>
<organism evidence="1 2">
    <name type="scientific">Trichonephila clavata</name>
    <name type="common">Joro spider</name>
    <name type="synonym">Nephila clavata</name>
    <dbReference type="NCBI Taxonomy" id="2740835"/>
    <lineage>
        <taxon>Eukaryota</taxon>
        <taxon>Metazoa</taxon>
        <taxon>Ecdysozoa</taxon>
        <taxon>Arthropoda</taxon>
        <taxon>Chelicerata</taxon>
        <taxon>Arachnida</taxon>
        <taxon>Araneae</taxon>
        <taxon>Araneomorphae</taxon>
        <taxon>Entelegynae</taxon>
        <taxon>Araneoidea</taxon>
        <taxon>Nephilidae</taxon>
        <taxon>Trichonephila</taxon>
    </lineage>
</organism>
<protein>
    <submittedName>
        <fullName evidence="1">Uncharacterized protein</fullName>
    </submittedName>
</protein>
<reference evidence="1" key="1">
    <citation type="submission" date="2020-07" db="EMBL/GenBank/DDBJ databases">
        <title>Multicomponent nature underlies the extraordinary mechanical properties of spider dragline silk.</title>
        <authorList>
            <person name="Kono N."/>
            <person name="Nakamura H."/>
            <person name="Mori M."/>
            <person name="Yoshida Y."/>
            <person name="Ohtoshi R."/>
            <person name="Malay A.D."/>
            <person name="Moran D.A.P."/>
            <person name="Tomita M."/>
            <person name="Numata K."/>
            <person name="Arakawa K."/>
        </authorList>
    </citation>
    <scope>NUCLEOTIDE SEQUENCE</scope>
</reference>
<evidence type="ECO:0000313" key="2">
    <source>
        <dbReference type="Proteomes" id="UP000887116"/>
    </source>
</evidence>
<proteinExistence type="predicted"/>
<gene>
    <name evidence="1" type="ORF">TNCT_352651</name>
</gene>
<comment type="caution">
    <text evidence="1">The sequence shown here is derived from an EMBL/GenBank/DDBJ whole genome shotgun (WGS) entry which is preliminary data.</text>
</comment>
<name>A0A8X6KQJ1_TRICU</name>
<dbReference type="AlphaFoldDB" id="A0A8X6KQJ1"/>
<keyword evidence="2" id="KW-1185">Reference proteome</keyword>
<evidence type="ECO:0000313" key="1">
    <source>
        <dbReference type="EMBL" id="GFQ81454.1"/>
    </source>
</evidence>
<dbReference type="Proteomes" id="UP000887116">
    <property type="component" value="Unassembled WGS sequence"/>
</dbReference>
<dbReference type="EMBL" id="BMAO01032332">
    <property type="protein sequence ID" value="GFQ81454.1"/>
    <property type="molecule type" value="Genomic_DNA"/>
</dbReference>
<sequence>MTPTMPHHTPSHHKAQKGGGLYLITKGLHLNCGCGLEPTDLDCYTFLHQKLHLLLQPSVHSFAVIFPCGQIALQRNQTLQQEKQITMHFNHCFIYLNSQHHLE</sequence>